<organism evidence="2 3">
    <name type="scientific">Tulasnella calospora MUT 4182</name>
    <dbReference type="NCBI Taxonomy" id="1051891"/>
    <lineage>
        <taxon>Eukaryota</taxon>
        <taxon>Fungi</taxon>
        <taxon>Dikarya</taxon>
        <taxon>Basidiomycota</taxon>
        <taxon>Agaricomycotina</taxon>
        <taxon>Agaricomycetes</taxon>
        <taxon>Cantharellales</taxon>
        <taxon>Tulasnellaceae</taxon>
        <taxon>Tulasnella</taxon>
    </lineage>
</organism>
<feature type="compositionally biased region" description="Low complexity" evidence="1">
    <location>
        <begin position="171"/>
        <end position="181"/>
    </location>
</feature>
<feature type="compositionally biased region" description="Basic and acidic residues" evidence="1">
    <location>
        <begin position="891"/>
        <end position="902"/>
    </location>
</feature>
<gene>
    <name evidence="2" type="ORF">M407DRAFT_31740</name>
</gene>
<evidence type="ECO:0000313" key="2">
    <source>
        <dbReference type="EMBL" id="KIO18602.1"/>
    </source>
</evidence>
<dbReference type="Proteomes" id="UP000054248">
    <property type="component" value="Unassembled WGS sequence"/>
</dbReference>
<dbReference type="EMBL" id="KN823274">
    <property type="protein sequence ID" value="KIO18602.1"/>
    <property type="molecule type" value="Genomic_DNA"/>
</dbReference>
<feature type="compositionally biased region" description="Low complexity" evidence="1">
    <location>
        <begin position="1738"/>
        <end position="1747"/>
    </location>
</feature>
<dbReference type="HOGENOM" id="CLU_238926_0_0_1"/>
<reference evidence="2 3" key="1">
    <citation type="submission" date="2014-04" db="EMBL/GenBank/DDBJ databases">
        <authorList>
            <consortium name="DOE Joint Genome Institute"/>
            <person name="Kuo A."/>
            <person name="Girlanda M."/>
            <person name="Perotto S."/>
            <person name="Kohler A."/>
            <person name="Nagy L.G."/>
            <person name="Floudas D."/>
            <person name="Copeland A."/>
            <person name="Barry K.W."/>
            <person name="Cichocki N."/>
            <person name="Veneault-Fourrey C."/>
            <person name="LaButti K."/>
            <person name="Lindquist E.A."/>
            <person name="Lipzen A."/>
            <person name="Lundell T."/>
            <person name="Morin E."/>
            <person name="Murat C."/>
            <person name="Sun H."/>
            <person name="Tunlid A."/>
            <person name="Henrissat B."/>
            <person name="Grigoriev I.V."/>
            <person name="Hibbett D.S."/>
            <person name="Martin F."/>
            <person name="Nordberg H.P."/>
            <person name="Cantor M.N."/>
            <person name="Hua S.X."/>
        </authorList>
    </citation>
    <scope>NUCLEOTIDE SEQUENCE [LARGE SCALE GENOMIC DNA]</scope>
    <source>
        <strain evidence="2 3">MUT 4182</strain>
    </source>
</reference>
<reference evidence="3" key="2">
    <citation type="submission" date="2015-01" db="EMBL/GenBank/DDBJ databases">
        <title>Evolutionary Origins and Diversification of the Mycorrhizal Mutualists.</title>
        <authorList>
            <consortium name="DOE Joint Genome Institute"/>
            <consortium name="Mycorrhizal Genomics Consortium"/>
            <person name="Kohler A."/>
            <person name="Kuo A."/>
            <person name="Nagy L.G."/>
            <person name="Floudas D."/>
            <person name="Copeland A."/>
            <person name="Barry K.W."/>
            <person name="Cichocki N."/>
            <person name="Veneault-Fourrey C."/>
            <person name="LaButti K."/>
            <person name="Lindquist E.A."/>
            <person name="Lipzen A."/>
            <person name="Lundell T."/>
            <person name="Morin E."/>
            <person name="Murat C."/>
            <person name="Riley R."/>
            <person name="Ohm R."/>
            <person name="Sun H."/>
            <person name="Tunlid A."/>
            <person name="Henrissat B."/>
            <person name="Grigoriev I.V."/>
            <person name="Hibbett D.S."/>
            <person name="Martin F."/>
        </authorList>
    </citation>
    <scope>NUCLEOTIDE SEQUENCE [LARGE SCALE GENOMIC DNA]</scope>
    <source>
        <strain evidence="3">MUT 4182</strain>
    </source>
</reference>
<feature type="compositionally biased region" description="Polar residues" evidence="1">
    <location>
        <begin position="1041"/>
        <end position="1065"/>
    </location>
</feature>
<protein>
    <submittedName>
        <fullName evidence="2">Uncharacterized protein</fullName>
    </submittedName>
</protein>
<feature type="region of interest" description="Disordered" evidence="1">
    <location>
        <begin position="148"/>
        <end position="242"/>
    </location>
</feature>
<name>A0A0C3LAS7_9AGAM</name>
<feature type="region of interest" description="Disordered" evidence="1">
    <location>
        <begin position="758"/>
        <end position="912"/>
    </location>
</feature>
<feature type="compositionally biased region" description="Acidic residues" evidence="1">
    <location>
        <begin position="816"/>
        <end position="828"/>
    </location>
</feature>
<feature type="compositionally biased region" description="Polar residues" evidence="1">
    <location>
        <begin position="1125"/>
        <end position="1135"/>
    </location>
</feature>
<feature type="compositionally biased region" description="Low complexity" evidence="1">
    <location>
        <begin position="843"/>
        <end position="855"/>
    </location>
</feature>
<feature type="compositionally biased region" description="Polar residues" evidence="1">
    <location>
        <begin position="1748"/>
        <end position="1767"/>
    </location>
</feature>
<evidence type="ECO:0000313" key="3">
    <source>
        <dbReference type="Proteomes" id="UP000054248"/>
    </source>
</evidence>
<accession>A0A0C3LAS7</accession>
<proteinExistence type="predicted"/>
<dbReference type="OrthoDB" id="3267464at2759"/>
<feature type="region of interest" description="Disordered" evidence="1">
    <location>
        <begin position="953"/>
        <end position="1155"/>
    </location>
</feature>
<feature type="compositionally biased region" description="Polar residues" evidence="1">
    <location>
        <begin position="205"/>
        <end position="229"/>
    </location>
</feature>
<keyword evidence="3" id="KW-1185">Reference proteome</keyword>
<sequence>MLPETRILKKNRKPGLAVSVIECRLQDDPSQAALVIDDLTENGCLSNLVHLIPDLSPTATSAFFEIPAFRDVVLEPLSIGGPRRIESEPNDALLALFSESIAQALSRQFKTLDDALEWVLPLDIPIAIQDAIVDRYEAAAAALLSAAAGVPPSPRHQPALRLSKSAKPLIDIDSSDSSSIESSDDEYEQPESDAPKAHGSASGVPMQTQKITPAAAASSQRQPITSDSTPSDHDEVFEEESELDAAALFNPDAQIYGNVDIPTPQEHFDAWHSKLNLNTWKAIQEFSITYKDPDSDPSSWAKKLDKLPSKTSMTMDLPPVPRSNALKARREQWGDEYDNIAAHEKEQFRRLPALVKECCGDNAKGARHTGDIYIRRFWAPYIYVNSCIVEKNDLVIANNELAAYTFLRFSHLKQRNGTGVKLMRSFFTTAKKRMLEKIGDGPSEPKVKSQQMSRAVSFMAGELRRTAAPGLWFKTTGAAKVKEQVDRRLAEFAEENRLALNHPNINNQRLGFQSSETARLFRMQSVDMQEEYQRKVQEPTMKAEDFADVAAPVIRSFIDAVTKDAGGFGIVALAFDTSQGPIISLSQHGTQLRDRAWLQTQGTVFLQPFVQVASEAFEVELGQLPLITAKAAAPAEAIDHPWASRSSESMGLPEFKYPIANYLEDNRQILRNAILQAIWLYTGQSPSMNAVVSKFQQWIVPETMPALSQLMIDPVHMPLSIVEAWAKHWEDSLDPNSGLQQEKRLRFHGQALHEKAPPLVANGEDSDGSAHEASIGVTEVPGAKSKVKGKGKAKAPAQKPHTIKLRIRRPPTPGPDDADVEDEDDVIDDANLNPSPPKTARGTAAASTNTTLNTTPGSQHRRPSSGKVFVEITRPPNFDSKSYTPAGFSSPDRRRQIKDASRLRSTSPSPNAAAAALIHQMASAAFIPASPAPSAGAMDMDDDLLYHDENALAGPLNDQAGDDDESSEASQIGVDAPAEPNLSPPVTPPRRQSELPRAASRAPLVPYSSDPDSPVKVGLAQYPRSSPPSSPGAPLPLPIDQLTTPANHSSQKCHSTINSGASGSATVAPAEATRPTFRAQAPDGTASGAAASEQSTPGGSQAAPVTLPEVYPTVQPASNREERQTSNQEKGTAQKQTKHIPPPPREPEPASSACPTHLVPISLKEMVKYTFTDGKLPLEYETRLKKWAESNPWKAKSFGQFAIDAAACASWDIRHSSPLLPHLAHLLEASVATEWHSITQPTTIFQTPIKHRIRLLLPWSNIAAGSPPHHIFELLLNPVKPVPLMASLVSQGGGWSLKDVGCFARGLVAMLETAFSRAADCPAGILTHSWVDLLPIACAVVFLRYSQSLHHGTGGYDGPEGAVIDGLTDRATIFANSLAMIRFFSFMIASPAVTLLFAEAPSRTLAHDLGIWLSECLVTVSESAAVAAASGRSDFFSFSLPETLPAAIVPVAQTVMRHPGWWFKFCQGKQFGPKPLEIETKNNLLANQLPQWCTDLTAKHWKGLSGQDRIVCGILLTIAVLQEAGSDGPKRQPQLQKCIDMLIQVQFTVQQSKSIAECDAGPTFKSNPGSVTAWEGNRSWKSTQTTPAAALDKVEMDGVRVAVPLSMNIDQQKLQNLFNALGNGAPHPRSPQKAATPSVDRRHPPAAFTGTPSSAQAAAPAPLIIAAQLPAAPTAVPEGPVAHVLQTVPENSATPTSVVDQDAQEALELPADNTQEKKRKRSAGKGSGSSKRSRLETAEVAATAATAGPSSHTRMTCSKSQTPGHPN</sequence>
<feature type="region of interest" description="Disordered" evidence="1">
    <location>
        <begin position="1619"/>
        <end position="1655"/>
    </location>
</feature>
<feature type="region of interest" description="Disordered" evidence="1">
    <location>
        <begin position="1708"/>
        <end position="1767"/>
    </location>
</feature>
<feature type="compositionally biased region" description="Pro residues" evidence="1">
    <location>
        <begin position="1025"/>
        <end position="1037"/>
    </location>
</feature>
<evidence type="ECO:0000256" key="1">
    <source>
        <dbReference type="SAM" id="MobiDB-lite"/>
    </source>
</evidence>
<feature type="compositionally biased region" description="Acidic residues" evidence="1">
    <location>
        <begin position="182"/>
        <end position="191"/>
    </location>
</feature>